<reference evidence="2" key="1">
    <citation type="submission" date="2021-02" db="EMBL/GenBank/DDBJ databases">
        <authorList>
            <person name="Nowell W R."/>
        </authorList>
    </citation>
    <scope>NUCLEOTIDE SEQUENCE</scope>
</reference>
<dbReference type="InterPro" id="IPR043502">
    <property type="entry name" value="DNA/RNA_pol_sf"/>
</dbReference>
<dbReference type="InterPro" id="IPR000477">
    <property type="entry name" value="RT_dom"/>
</dbReference>
<organism evidence="2 5">
    <name type="scientific">Adineta steineri</name>
    <dbReference type="NCBI Taxonomy" id="433720"/>
    <lineage>
        <taxon>Eukaryota</taxon>
        <taxon>Metazoa</taxon>
        <taxon>Spiralia</taxon>
        <taxon>Gnathifera</taxon>
        <taxon>Rotifera</taxon>
        <taxon>Eurotatoria</taxon>
        <taxon>Bdelloidea</taxon>
        <taxon>Adinetida</taxon>
        <taxon>Adinetidae</taxon>
        <taxon>Adineta</taxon>
    </lineage>
</organism>
<dbReference type="PROSITE" id="PS50878">
    <property type="entry name" value="RT_POL"/>
    <property type="match status" value="1"/>
</dbReference>
<dbReference type="Proteomes" id="UP000663877">
    <property type="component" value="Unassembled WGS sequence"/>
</dbReference>
<proteinExistence type="predicted"/>
<evidence type="ECO:0000313" key="3">
    <source>
        <dbReference type="EMBL" id="CAF1565501.1"/>
    </source>
</evidence>
<accession>A0A815C7B3</accession>
<protein>
    <recommendedName>
        <fullName evidence="1">Reverse transcriptase domain-containing protein</fullName>
    </recommendedName>
</protein>
<dbReference type="OrthoDB" id="445826at2759"/>
<dbReference type="Pfam" id="PF00078">
    <property type="entry name" value="RVT_1"/>
    <property type="match status" value="1"/>
</dbReference>
<sequence>MKTDNNIWALVKNTFRPYNPSFRGLTTPEGIVKDNKEIVTLLADYYEKHFEKPIHNNNNRYHNECIETYKRIEDLPNIPLENIKFDEVLKQWKKFAPKKSLDKVNTSAYLIKNLPSEYLEIITVLFNKCIETGTFFEIGKQAKGICLSKDGIYPTNDRLRSIALLPNLGKWLERIIAERIERWCDKNGIHTDEQSGFESHRRLQSRIVSLVEDLRLTVATANRPALVIFVDFKTAFDRVWYPALLNTLEKLEMPQDLMKWIFNWLNNRSITISHGDAESRSIQTYVGAPQGSTLAALLFKLHIFFLPSYFPQITTHLYADDLTMVVADALEKRLSDNIIYLEEQAKTIMKNLEKFADDHILPVNVDKTKVMLVHSAVAPL</sequence>
<comment type="caution">
    <text evidence="2">The sequence shown here is derived from an EMBL/GenBank/DDBJ whole genome shotgun (WGS) entry which is preliminary data.</text>
</comment>
<feature type="domain" description="Reverse transcriptase" evidence="1">
    <location>
        <begin position="134"/>
        <end position="380"/>
    </location>
</feature>
<dbReference type="AlphaFoldDB" id="A0A815C7B3"/>
<gene>
    <name evidence="2" type="ORF">BJG266_LOCUS31330</name>
    <name evidence="3" type="ORF">QVE165_LOCUS48309</name>
</gene>
<evidence type="ECO:0000313" key="2">
    <source>
        <dbReference type="EMBL" id="CAF1283397.1"/>
    </source>
</evidence>
<evidence type="ECO:0000313" key="5">
    <source>
        <dbReference type="Proteomes" id="UP000663877"/>
    </source>
</evidence>
<dbReference type="PANTHER" id="PTHR19446">
    <property type="entry name" value="REVERSE TRANSCRIPTASES"/>
    <property type="match status" value="1"/>
</dbReference>
<dbReference type="EMBL" id="CAJNOM010000807">
    <property type="protein sequence ID" value="CAF1565501.1"/>
    <property type="molecule type" value="Genomic_DNA"/>
</dbReference>
<evidence type="ECO:0000313" key="4">
    <source>
        <dbReference type="Proteomes" id="UP000663832"/>
    </source>
</evidence>
<evidence type="ECO:0000259" key="1">
    <source>
        <dbReference type="PROSITE" id="PS50878"/>
    </source>
</evidence>
<name>A0A815C7B3_9BILA</name>
<dbReference type="SUPFAM" id="SSF56672">
    <property type="entry name" value="DNA/RNA polymerases"/>
    <property type="match status" value="1"/>
</dbReference>
<dbReference type="Proteomes" id="UP000663832">
    <property type="component" value="Unassembled WGS sequence"/>
</dbReference>
<keyword evidence="4" id="KW-1185">Reference proteome</keyword>
<dbReference type="EMBL" id="CAJNOI010000455">
    <property type="protein sequence ID" value="CAF1283397.1"/>
    <property type="molecule type" value="Genomic_DNA"/>
</dbReference>